<feature type="region of interest" description="Disordered" evidence="1">
    <location>
        <begin position="104"/>
        <end position="150"/>
    </location>
</feature>
<protein>
    <submittedName>
        <fullName evidence="2">Uncharacterized protein</fullName>
    </submittedName>
</protein>
<reference evidence="2 3" key="1">
    <citation type="submission" date="2019-11" db="EMBL/GenBank/DDBJ databases">
        <title>Whole genome sequence of Oryza granulata.</title>
        <authorList>
            <person name="Li W."/>
        </authorList>
    </citation>
    <scope>NUCLEOTIDE SEQUENCE [LARGE SCALE GENOMIC DNA]</scope>
    <source>
        <strain evidence="3">cv. Menghai</strain>
        <tissue evidence="2">Leaf</tissue>
    </source>
</reference>
<sequence length="224" mass="23771">MTKSVCRSHSARQHALALSAPRASSFCRQSRFIECLRPGTIEGWRKVRWTTPEGAVEVANEGSAHLAGGAPRGASAGFILVDGTPRDVPDFLLAGLAGNSSVPCRWPGGGRTAAEATTVGGGGQESSPHRLPPPPPRLSDRGRRGGVRRPAPARGMVAWVWRPCEGNENGRGERAMMESFFAPCTEGRAQEAEGRRRGAPCGHGVRSGREGFGAREAYFAKTSL</sequence>
<dbReference type="AlphaFoldDB" id="A0A6G1C9Z4"/>
<gene>
    <name evidence="2" type="ORF">E2562_037512</name>
</gene>
<accession>A0A6G1C9Z4</accession>
<evidence type="ECO:0000256" key="1">
    <source>
        <dbReference type="SAM" id="MobiDB-lite"/>
    </source>
</evidence>
<organism evidence="2 3">
    <name type="scientific">Oryza meyeriana var. granulata</name>
    <dbReference type="NCBI Taxonomy" id="110450"/>
    <lineage>
        <taxon>Eukaryota</taxon>
        <taxon>Viridiplantae</taxon>
        <taxon>Streptophyta</taxon>
        <taxon>Embryophyta</taxon>
        <taxon>Tracheophyta</taxon>
        <taxon>Spermatophyta</taxon>
        <taxon>Magnoliopsida</taxon>
        <taxon>Liliopsida</taxon>
        <taxon>Poales</taxon>
        <taxon>Poaceae</taxon>
        <taxon>BOP clade</taxon>
        <taxon>Oryzoideae</taxon>
        <taxon>Oryzeae</taxon>
        <taxon>Oryzinae</taxon>
        <taxon>Oryza</taxon>
        <taxon>Oryza meyeriana</taxon>
    </lineage>
</organism>
<evidence type="ECO:0000313" key="2">
    <source>
        <dbReference type="EMBL" id="KAF0897465.1"/>
    </source>
</evidence>
<evidence type="ECO:0000313" key="3">
    <source>
        <dbReference type="Proteomes" id="UP000479710"/>
    </source>
</evidence>
<dbReference type="EMBL" id="SPHZ02000010">
    <property type="protein sequence ID" value="KAF0897465.1"/>
    <property type="molecule type" value="Genomic_DNA"/>
</dbReference>
<comment type="caution">
    <text evidence="2">The sequence shown here is derived from an EMBL/GenBank/DDBJ whole genome shotgun (WGS) entry which is preliminary data.</text>
</comment>
<keyword evidence="3" id="KW-1185">Reference proteome</keyword>
<proteinExistence type="predicted"/>
<name>A0A6G1C9Z4_9ORYZ</name>
<dbReference type="Proteomes" id="UP000479710">
    <property type="component" value="Unassembled WGS sequence"/>
</dbReference>